<feature type="transmembrane region" description="Helical" evidence="7">
    <location>
        <begin position="172"/>
        <end position="193"/>
    </location>
</feature>
<evidence type="ECO:0000256" key="1">
    <source>
        <dbReference type="ARBA" id="ARBA00004651"/>
    </source>
</evidence>
<evidence type="ECO:0000313" key="9">
    <source>
        <dbReference type="EMBL" id="MBE9212288.1"/>
    </source>
</evidence>
<feature type="domain" description="VTT" evidence="8">
    <location>
        <begin position="30"/>
        <end position="159"/>
    </location>
</feature>
<evidence type="ECO:0000256" key="7">
    <source>
        <dbReference type="SAM" id="Phobius"/>
    </source>
</evidence>
<dbReference type="Proteomes" id="UP000620559">
    <property type="component" value="Unassembled WGS sequence"/>
</dbReference>
<sequence length="200" mass="22410">MLNWITNIISSLGYVGIALLMFLENLFPPIPSELIMPLAGFTVTQSKLNLQAVILAGTLGSVLGALPWYYIGKLVSEERLRNWINKHGKWLTLSTSDIDKSKRWMRKYGKAVIFFGRLVPGIRTFISVPAGLDKMPLIPFILYSFGGSLLWTAILTYAGFILGNNFQLVEKYVGLLSGIIIAAIILFLIISFIRRKSRQN</sequence>
<name>A0A8J7F9W2_9CYAN</name>
<proteinExistence type="inferred from homology"/>
<accession>A0A8J7F9W2</accession>
<keyword evidence="6 7" id="KW-0472">Membrane</keyword>
<feature type="transmembrane region" description="Helical" evidence="7">
    <location>
        <begin position="140"/>
        <end position="160"/>
    </location>
</feature>
<keyword evidence="4 7" id="KW-0812">Transmembrane</keyword>
<dbReference type="Pfam" id="PF09335">
    <property type="entry name" value="VTT_dom"/>
    <property type="match status" value="1"/>
</dbReference>
<comment type="similarity">
    <text evidence="2">Belongs to the DedA family.</text>
</comment>
<keyword evidence="10" id="KW-1185">Reference proteome</keyword>
<reference evidence="9" key="1">
    <citation type="submission" date="2020-10" db="EMBL/GenBank/DDBJ databases">
        <authorList>
            <person name="Castelo-Branco R."/>
            <person name="Eusebio N."/>
            <person name="Adriana R."/>
            <person name="Vieira A."/>
            <person name="Brugerolle De Fraissinette N."/>
            <person name="Rezende De Castro R."/>
            <person name="Schneider M.P."/>
            <person name="Vasconcelos V."/>
            <person name="Leao P.N."/>
        </authorList>
    </citation>
    <scope>NUCLEOTIDE SEQUENCE</scope>
    <source>
        <strain evidence="9">LEGE 06105</strain>
    </source>
</reference>
<dbReference type="EMBL" id="JADEWL010000012">
    <property type="protein sequence ID" value="MBE9212288.1"/>
    <property type="molecule type" value="Genomic_DNA"/>
</dbReference>
<gene>
    <name evidence="9" type="ORF">IQ247_06120</name>
</gene>
<dbReference type="RefSeq" id="WP_193918071.1">
    <property type="nucleotide sequence ID" value="NZ_JADEWL010000012.1"/>
</dbReference>
<evidence type="ECO:0000259" key="8">
    <source>
        <dbReference type="Pfam" id="PF09335"/>
    </source>
</evidence>
<evidence type="ECO:0000256" key="2">
    <source>
        <dbReference type="ARBA" id="ARBA00010792"/>
    </source>
</evidence>
<evidence type="ECO:0000313" key="10">
    <source>
        <dbReference type="Proteomes" id="UP000620559"/>
    </source>
</evidence>
<organism evidence="9 10">
    <name type="scientific">Plectonema cf. radiosum LEGE 06105</name>
    <dbReference type="NCBI Taxonomy" id="945769"/>
    <lineage>
        <taxon>Bacteria</taxon>
        <taxon>Bacillati</taxon>
        <taxon>Cyanobacteriota</taxon>
        <taxon>Cyanophyceae</taxon>
        <taxon>Oscillatoriophycideae</taxon>
        <taxon>Oscillatoriales</taxon>
        <taxon>Microcoleaceae</taxon>
        <taxon>Plectonema</taxon>
    </lineage>
</organism>
<evidence type="ECO:0000256" key="3">
    <source>
        <dbReference type="ARBA" id="ARBA00022475"/>
    </source>
</evidence>
<protein>
    <submittedName>
        <fullName evidence="9">DedA family protein</fullName>
    </submittedName>
</protein>
<feature type="transmembrane region" description="Helical" evidence="7">
    <location>
        <begin position="50"/>
        <end position="71"/>
    </location>
</feature>
<comment type="subcellular location">
    <subcellularLocation>
        <location evidence="1">Cell membrane</location>
        <topology evidence="1">Multi-pass membrane protein</topology>
    </subcellularLocation>
</comment>
<keyword evidence="5 7" id="KW-1133">Transmembrane helix</keyword>
<dbReference type="AlphaFoldDB" id="A0A8J7F9W2"/>
<dbReference type="InterPro" id="IPR032816">
    <property type="entry name" value="VTT_dom"/>
</dbReference>
<feature type="transmembrane region" description="Helical" evidence="7">
    <location>
        <begin position="12"/>
        <end position="30"/>
    </location>
</feature>
<evidence type="ECO:0000256" key="6">
    <source>
        <dbReference type="ARBA" id="ARBA00023136"/>
    </source>
</evidence>
<dbReference type="GO" id="GO:0005886">
    <property type="term" value="C:plasma membrane"/>
    <property type="evidence" value="ECO:0007669"/>
    <property type="project" value="UniProtKB-SubCell"/>
</dbReference>
<evidence type="ECO:0000256" key="5">
    <source>
        <dbReference type="ARBA" id="ARBA00022989"/>
    </source>
</evidence>
<keyword evidence="3" id="KW-1003">Cell membrane</keyword>
<evidence type="ECO:0000256" key="4">
    <source>
        <dbReference type="ARBA" id="ARBA00022692"/>
    </source>
</evidence>
<dbReference type="PANTHER" id="PTHR42709">
    <property type="entry name" value="ALKALINE PHOSPHATASE LIKE PROTEIN"/>
    <property type="match status" value="1"/>
</dbReference>
<comment type="caution">
    <text evidence="9">The sequence shown here is derived from an EMBL/GenBank/DDBJ whole genome shotgun (WGS) entry which is preliminary data.</text>
</comment>
<dbReference type="PANTHER" id="PTHR42709:SF6">
    <property type="entry name" value="UNDECAPRENYL PHOSPHATE TRANSPORTER A"/>
    <property type="match status" value="1"/>
</dbReference>
<dbReference type="InterPro" id="IPR051311">
    <property type="entry name" value="DedA_domain"/>
</dbReference>